<feature type="domain" description="Cupin type-2" evidence="1">
    <location>
        <begin position="53"/>
        <end position="108"/>
    </location>
</feature>
<evidence type="ECO:0000313" key="2">
    <source>
        <dbReference type="EMBL" id="BBD07254.1"/>
    </source>
</evidence>
<sequence length="126" mass="13572">MNNIPFQNACVAATDATRPICELEWNAHPAFEGVHIKDLITGADTGGRLSCHLVRVAPGCCLKEHDHPTQTELHQVAAGQGTCMIQEKKVAYHPGEMAIIPQGERHSVMAGEHGLTLVATFSPPLK</sequence>
<dbReference type="InterPro" id="IPR014710">
    <property type="entry name" value="RmlC-like_jellyroll"/>
</dbReference>
<evidence type="ECO:0000313" key="3">
    <source>
        <dbReference type="Proteomes" id="UP000269883"/>
    </source>
</evidence>
<organism evidence="2 3">
    <name type="scientific">Desulfovibrio ferrophilus</name>
    <dbReference type="NCBI Taxonomy" id="241368"/>
    <lineage>
        <taxon>Bacteria</taxon>
        <taxon>Pseudomonadati</taxon>
        <taxon>Thermodesulfobacteriota</taxon>
        <taxon>Desulfovibrionia</taxon>
        <taxon>Desulfovibrionales</taxon>
        <taxon>Desulfovibrionaceae</taxon>
        <taxon>Desulfovibrio</taxon>
    </lineage>
</organism>
<keyword evidence="3" id="KW-1185">Reference proteome</keyword>
<dbReference type="Pfam" id="PF07883">
    <property type="entry name" value="Cupin_2"/>
    <property type="match status" value="1"/>
</dbReference>
<dbReference type="EMBL" id="AP017378">
    <property type="protein sequence ID" value="BBD07254.1"/>
    <property type="molecule type" value="Genomic_DNA"/>
</dbReference>
<protein>
    <submittedName>
        <fullName evidence="2">Cupin 2 conserved barrel domain protein</fullName>
    </submittedName>
</protein>
<dbReference type="AlphaFoldDB" id="A0A2Z6AVJ1"/>
<name>A0A2Z6AVJ1_9BACT</name>
<dbReference type="InterPro" id="IPR013096">
    <property type="entry name" value="Cupin_2"/>
</dbReference>
<dbReference type="Proteomes" id="UP000269883">
    <property type="component" value="Chromosome"/>
</dbReference>
<proteinExistence type="predicted"/>
<dbReference type="SUPFAM" id="SSF51182">
    <property type="entry name" value="RmlC-like cupins"/>
    <property type="match status" value="1"/>
</dbReference>
<dbReference type="Gene3D" id="2.60.120.10">
    <property type="entry name" value="Jelly Rolls"/>
    <property type="match status" value="1"/>
</dbReference>
<reference evidence="2 3" key="1">
    <citation type="journal article" date="2018" name="Sci. Adv.">
        <title>Multi-heme cytochromes provide a pathway for survival in energy-limited environments.</title>
        <authorList>
            <person name="Deng X."/>
            <person name="Dohmae N."/>
            <person name="Nealson K.H."/>
            <person name="Hashimoto K."/>
            <person name="Okamoto A."/>
        </authorList>
    </citation>
    <scope>NUCLEOTIDE SEQUENCE [LARGE SCALE GENOMIC DNA]</scope>
    <source>
        <strain evidence="2 3">IS5</strain>
    </source>
</reference>
<dbReference type="OrthoDB" id="1682325at2"/>
<dbReference type="KEGG" id="dfl:DFE_0528"/>
<dbReference type="InterPro" id="IPR011051">
    <property type="entry name" value="RmlC_Cupin_sf"/>
</dbReference>
<accession>A0A2Z6AVJ1</accession>
<dbReference type="RefSeq" id="WP_126376350.1">
    <property type="nucleotide sequence ID" value="NZ_AP017378.1"/>
</dbReference>
<evidence type="ECO:0000259" key="1">
    <source>
        <dbReference type="Pfam" id="PF07883"/>
    </source>
</evidence>
<gene>
    <name evidence="2" type="ORF">DFE_0528</name>
</gene>